<accession>A0A4V1GM96</accession>
<dbReference type="EMBL" id="CP029487">
    <property type="protein sequence ID" value="QCT72516.1"/>
    <property type="molecule type" value="Genomic_DNA"/>
</dbReference>
<dbReference type="Gene3D" id="3.90.470.20">
    <property type="entry name" value="4'-phosphopantetheinyl transferase domain"/>
    <property type="match status" value="2"/>
</dbReference>
<proteinExistence type="inferred from homology"/>
<dbReference type="InterPro" id="IPR050559">
    <property type="entry name" value="P-Pant_transferase_sf"/>
</dbReference>
<evidence type="ECO:0000256" key="1">
    <source>
        <dbReference type="ARBA" id="ARBA00010990"/>
    </source>
</evidence>
<dbReference type="InterPro" id="IPR055066">
    <property type="entry name" value="AASDHPPT_N"/>
</dbReference>
<evidence type="ECO:0000256" key="2">
    <source>
        <dbReference type="ARBA" id="ARBA00022679"/>
    </source>
</evidence>
<feature type="domain" description="4'-phosphopantetheinyl transferase N-terminal" evidence="4">
    <location>
        <begin position="14"/>
        <end position="89"/>
    </location>
</feature>
<dbReference type="InterPro" id="IPR008278">
    <property type="entry name" value="4-PPantetheinyl_Trfase_dom"/>
</dbReference>
<evidence type="ECO:0000313" key="6">
    <source>
        <dbReference type="Proteomes" id="UP000218387"/>
    </source>
</evidence>
<name>A0A4V1GM96_EUBML</name>
<comment type="similarity">
    <text evidence="1">Belongs to the P-Pant transferase superfamily. Gsp/Sfp/HetI/AcpT family.</text>
</comment>
<organism evidence="5 6">
    <name type="scientific">Eubacterium maltosivorans</name>
    <dbReference type="NCBI Taxonomy" id="2041044"/>
    <lineage>
        <taxon>Bacteria</taxon>
        <taxon>Bacillati</taxon>
        <taxon>Bacillota</taxon>
        <taxon>Clostridia</taxon>
        <taxon>Eubacteriales</taxon>
        <taxon>Eubacteriaceae</taxon>
        <taxon>Eubacterium</taxon>
    </lineage>
</organism>
<dbReference type="AlphaFoldDB" id="A0A4V1GM96"/>
<keyword evidence="2" id="KW-0808">Transferase</keyword>
<dbReference type="SUPFAM" id="SSF56214">
    <property type="entry name" value="4'-phosphopantetheinyl transferase"/>
    <property type="match status" value="2"/>
</dbReference>
<feature type="domain" description="4'-phosphopantetheinyl transferase" evidence="3">
    <location>
        <begin position="94"/>
        <end position="169"/>
    </location>
</feature>
<dbReference type="InterPro" id="IPR037143">
    <property type="entry name" value="4-PPantetheinyl_Trfase_dom_sf"/>
</dbReference>
<dbReference type="GO" id="GO:0008897">
    <property type="term" value="F:holo-[acyl-carrier-protein] synthase activity"/>
    <property type="evidence" value="ECO:0007669"/>
    <property type="project" value="InterPro"/>
</dbReference>
<dbReference type="Proteomes" id="UP000218387">
    <property type="component" value="Chromosome"/>
</dbReference>
<dbReference type="GO" id="GO:0019878">
    <property type="term" value="P:lysine biosynthetic process via aminoadipic acid"/>
    <property type="evidence" value="ECO:0007669"/>
    <property type="project" value="TreeGrafter"/>
</dbReference>
<dbReference type="Pfam" id="PF22624">
    <property type="entry name" value="AASDHPPT_N"/>
    <property type="match status" value="1"/>
</dbReference>
<dbReference type="KEGG" id="emt:CPZ25_014660"/>
<dbReference type="PANTHER" id="PTHR12215:SF10">
    <property type="entry name" value="L-AMINOADIPATE-SEMIALDEHYDE DEHYDROGENASE-PHOSPHOPANTETHEINYL TRANSFERASE"/>
    <property type="match status" value="1"/>
</dbReference>
<protein>
    <submittedName>
        <fullName evidence="5">Uncharacterized protein</fullName>
    </submittedName>
</protein>
<dbReference type="GO" id="GO:0000287">
    <property type="term" value="F:magnesium ion binding"/>
    <property type="evidence" value="ECO:0007669"/>
    <property type="project" value="InterPro"/>
</dbReference>
<reference evidence="5 6" key="1">
    <citation type="submission" date="2018-05" db="EMBL/GenBank/DDBJ databases">
        <title>Genome comparison of Eubacterium sp.</title>
        <authorList>
            <person name="Feng Y."/>
            <person name="Sanchez-Andrea I."/>
            <person name="Stams A.J.M."/>
            <person name="De Vos W.M."/>
        </authorList>
    </citation>
    <scope>NUCLEOTIDE SEQUENCE [LARGE SCALE GENOMIC DNA]</scope>
    <source>
        <strain evidence="5 6">YI</strain>
    </source>
</reference>
<evidence type="ECO:0000259" key="4">
    <source>
        <dbReference type="Pfam" id="PF22624"/>
    </source>
</evidence>
<dbReference type="RefSeq" id="WP_096919093.1">
    <property type="nucleotide sequence ID" value="NZ_CP029487.1"/>
</dbReference>
<sequence>MKIFYCNIQDFPSDTTSLLQRLPQSQRSKINSFLRPEDKLRCLGGRLLLTHCFGADYDSRVFYNTYGKPFIKDGLCFNLSHSGDYVVLALSARAVGVDIQYHEEGDYISLSRIAFHVSEQQYLKSCRPLKETFYSLWSLKESYMKAVGMGFSMPSSSFSISLTENGPQFDTDTGYTPLLIPFYPEYSLAVCLKGGAENVEVENVQF</sequence>
<evidence type="ECO:0000259" key="3">
    <source>
        <dbReference type="Pfam" id="PF01648"/>
    </source>
</evidence>
<dbReference type="Pfam" id="PF01648">
    <property type="entry name" value="ACPS"/>
    <property type="match status" value="1"/>
</dbReference>
<keyword evidence="6" id="KW-1185">Reference proteome</keyword>
<dbReference type="GO" id="GO:0005829">
    <property type="term" value="C:cytosol"/>
    <property type="evidence" value="ECO:0007669"/>
    <property type="project" value="TreeGrafter"/>
</dbReference>
<gene>
    <name evidence="5" type="ORF">CPZ25_014660</name>
</gene>
<dbReference type="PANTHER" id="PTHR12215">
    <property type="entry name" value="PHOSPHOPANTETHEINE TRANSFERASE"/>
    <property type="match status" value="1"/>
</dbReference>
<evidence type="ECO:0000313" key="5">
    <source>
        <dbReference type="EMBL" id="QCT72516.1"/>
    </source>
</evidence>